<dbReference type="EMBL" id="CP011390">
    <property type="protein sequence ID" value="ANE52586.1"/>
    <property type="molecule type" value="Genomic_DNA"/>
</dbReference>
<dbReference type="KEGG" id="fla:SY85_20975"/>
<keyword evidence="2" id="KW-1185">Reference proteome</keyword>
<dbReference type="OrthoDB" id="605297at2"/>
<dbReference type="AlphaFoldDB" id="A0A172U007"/>
<protein>
    <recommendedName>
        <fullName evidence="3">Tetratricopeptide repeat protein</fullName>
    </recommendedName>
</protein>
<evidence type="ECO:0008006" key="3">
    <source>
        <dbReference type="Google" id="ProtNLM"/>
    </source>
</evidence>
<dbReference type="STRING" id="1492898.SY85_20975"/>
<organism evidence="1 2">
    <name type="scientific">Flavisolibacter tropicus</name>
    <dbReference type="NCBI Taxonomy" id="1492898"/>
    <lineage>
        <taxon>Bacteria</taxon>
        <taxon>Pseudomonadati</taxon>
        <taxon>Bacteroidota</taxon>
        <taxon>Chitinophagia</taxon>
        <taxon>Chitinophagales</taxon>
        <taxon>Chitinophagaceae</taxon>
        <taxon>Flavisolibacter</taxon>
    </lineage>
</organism>
<sequence>MIGCADVGDPDDYFTSFFSHDLSGGDQYKPFYYTSLLTFYDDWDGDLPVGYEDDKVIQEWKQYCGAKASPKDVADFVYGASEKDVVSLFQHVANNKPLQVVDSIRNNPLTQCFISQKATAALSYLAFAKKTERISITSTPWEEVPPRDSLLLNKYITEANQIFTNTKDVFLKNKYAYQRCKVAFYNNRFADCIKWYDEYFTPSNTAAVNNLALSYKAGSYYHLGKKKEATYYFAKAFEATENNKRQNYLSFLWSRDLAQQIVYVAQGQNNEEKALLLAMYILHGDDYALESLQKVYSWHPGSSLLPLLTVREINKIEDHYLTPMLSSEKGGKPYYFNWNVEKTEGQPEKQTLVNMIPFLEQIYKEGKAPNRELYITGAAYLSFINKDFAKAKAFLKDANKIANSDRIKDQLQLINLLIAVNEKETIDTKTEAAILPSLNWLVERSKKDKTYKLFLRNFFSQILAQKYEQQHDAHKAALAYGIADLSFIKNGEDDVYSSVNGLDYVRNEMTTDQLLKLHQFFTSSPSSYDQFLGKYTSFGKDAVIDVIGTSYLRDQDFVKATEWLKQVSKPEPLSISNYNYATDKETIVNVNPLHDYLNDWQRYDKPVAKPYTKLSLAQKMIELQQKADTALNTETKARTYYQLANAYYNMSYYGNSWQAVMYYRSSSDWNEGKYEMPWKKEYYGVYKAKEYYQKAYTLSQDKEFKAAAYFLMAKCVQRQVPMPPYNYDNYEQYEKDMLTFEKKFKNNALFPQFVKEFSTTKFYQYAYNRCSYLSDFVSKSGTRR</sequence>
<name>A0A172U007_9BACT</name>
<dbReference type="RefSeq" id="WP_066407315.1">
    <property type="nucleotide sequence ID" value="NZ_CP011390.1"/>
</dbReference>
<evidence type="ECO:0000313" key="1">
    <source>
        <dbReference type="EMBL" id="ANE52586.1"/>
    </source>
</evidence>
<reference evidence="2" key="1">
    <citation type="submission" date="2015-01" db="EMBL/GenBank/DDBJ databases">
        <title>Flavisolibacter sp./LCS9/ whole genome sequencing.</title>
        <authorList>
            <person name="Kim M.K."/>
            <person name="Srinivasan S."/>
            <person name="Lee J.-J."/>
        </authorList>
    </citation>
    <scope>NUCLEOTIDE SEQUENCE [LARGE SCALE GENOMIC DNA]</scope>
    <source>
        <strain evidence="2">LCS9</strain>
    </source>
</reference>
<proteinExistence type="predicted"/>
<evidence type="ECO:0000313" key="2">
    <source>
        <dbReference type="Proteomes" id="UP000077177"/>
    </source>
</evidence>
<accession>A0A172U007</accession>
<dbReference type="Proteomes" id="UP000077177">
    <property type="component" value="Chromosome"/>
</dbReference>
<reference evidence="1 2" key="2">
    <citation type="journal article" date="2016" name="Int. J. Syst. Evol. Microbiol.">
        <title>Flavisolibacter tropicus sp. nov., isolated from tropical soil.</title>
        <authorList>
            <person name="Lee J.J."/>
            <person name="Kang M.S."/>
            <person name="Kim G.S."/>
            <person name="Lee C.S."/>
            <person name="Lim S."/>
            <person name="Lee J."/>
            <person name="Roh S.H."/>
            <person name="Kang H."/>
            <person name="Ha J.M."/>
            <person name="Bae S."/>
            <person name="Jung H.Y."/>
            <person name="Kim M.K."/>
        </authorList>
    </citation>
    <scope>NUCLEOTIDE SEQUENCE [LARGE SCALE GENOMIC DNA]</scope>
    <source>
        <strain evidence="1 2">LCS9</strain>
    </source>
</reference>
<gene>
    <name evidence="1" type="ORF">SY85_20975</name>
</gene>